<organism evidence="1 2">
    <name type="scientific">Ixodes persulcatus</name>
    <name type="common">Taiga tick</name>
    <dbReference type="NCBI Taxonomy" id="34615"/>
    <lineage>
        <taxon>Eukaryota</taxon>
        <taxon>Metazoa</taxon>
        <taxon>Ecdysozoa</taxon>
        <taxon>Arthropoda</taxon>
        <taxon>Chelicerata</taxon>
        <taxon>Arachnida</taxon>
        <taxon>Acari</taxon>
        <taxon>Parasitiformes</taxon>
        <taxon>Ixodida</taxon>
        <taxon>Ixodoidea</taxon>
        <taxon>Ixodidae</taxon>
        <taxon>Ixodinae</taxon>
        <taxon>Ixodes</taxon>
    </lineage>
</organism>
<protein>
    <submittedName>
        <fullName evidence="1">Uncharacterized protein</fullName>
    </submittedName>
</protein>
<proteinExistence type="predicted"/>
<dbReference type="EMBL" id="JABSTQ010011281">
    <property type="protein sequence ID" value="KAG0413219.1"/>
    <property type="molecule type" value="Genomic_DNA"/>
</dbReference>
<name>A0AC60P1X9_IXOPE</name>
<accession>A0AC60P1X9</accession>
<gene>
    <name evidence="1" type="ORF">HPB47_009637</name>
</gene>
<evidence type="ECO:0000313" key="2">
    <source>
        <dbReference type="Proteomes" id="UP000805193"/>
    </source>
</evidence>
<keyword evidence="2" id="KW-1185">Reference proteome</keyword>
<evidence type="ECO:0000313" key="1">
    <source>
        <dbReference type="EMBL" id="KAG0413219.1"/>
    </source>
</evidence>
<reference evidence="1 2" key="1">
    <citation type="journal article" date="2020" name="Cell">
        <title>Large-Scale Comparative Analyses of Tick Genomes Elucidate Their Genetic Diversity and Vector Capacities.</title>
        <authorList>
            <consortium name="Tick Genome and Microbiome Consortium (TIGMIC)"/>
            <person name="Jia N."/>
            <person name="Wang J."/>
            <person name="Shi W."/>
            <person name="Du L."/>
            <person name="Sun Y."/>
            <person name="Zhan W."/>
            <person name="Jiang J.F."/>
            <person name="Wang Q."/>
            <person name="Zhang B."/>
            <person name="Ji P."/>
            <person name="Bell-Sakyi L."/>
            <person name="Cui X.M."/>
            <person name="Yuan T.T."/>
            <person name="Jiang B.G."/>
            <person name="Yang W.F."/>
            <person name="Lam T.T."/>
            <person name="Chang Q.C."/>
            <person name="Ding S.J."/>
            <person name="Wang X.J."/>
            <person name="Zhu J.G."/>
            <person name="Ruan X.D."/>
            <person name="Zhao L."/>
            <person name="Wei J.T."/>
            <person name="Ye R.Z."/>
            <person name="Que T.C."/>
            <person name="Du C.H."/>
            <person name="Zhou Y.H."/>
            <person name="Cheng J.X."/>
            <person name="Dai P.F."/>
            <person name="Guo W.B."/>
            <person name="Han X.H."/>
            <person name="Huang E.J."/>
            <person name="Li L.F."/>
            <person name="Wei W."/>
            <person name="Gao Y.C."/>
            <person name="Liu J.Z."/>
            <person name="Shao H.Z."/>
            <person name="Wang X."/>
            <person name="Wang C.C."/>
            <person name="Yang T.C."/>
            <person name="Huo Q.B."/>
            <person name="Li W."/>
            <person name="Chen H.Y."/>
            <person name="Chen S.E."/>
            <person name="Zhou L.G."/>
            <person name="Ni X.B."/>
            <person name="Tian J.H."/>
            <person name="Sheng Y."/>
            <person name="Liu T."/>
            <person name="Pan Y.S."/>
            <person name="Xia L.Y."/>
            <person name="Li J."/>
            <person name="Zhao F."/>
            <person name="Cao W.C."/>
        </authorList>
    </citation>
    <scope>NUCLEOTIDE SEQUENCE [LARGE SCALE GENOMIC DNA]</scope>
    <source>
        <strain evidence="1">Iper-2018</strain>
    </source>
</reference>
<sequence>MATPEARASSYLGFDFSTQQLKALAVNDRLEVLCEASVQFDNDLPEYRTQNGVNKNRDNLTVTAPPIMWVKALDMVLERLKVAGLDFSTVSAISGCAQQHGSVYWKRGASELLAKLDPSRFLHDQLQGAFSVRDSPVWMDSSTESQCRSLEAAVGGADRLAEITGSRAFERFTGNQIAKLRQTRPDAYENTDRISLVSSFGASLFLGRYASIDLSDGSGMNLLDIRTHQWDANCLGACAPQLEAKLGAPVPSSQVLGTVSPYFVDRYGFPPNCTVVAFTGDNSASLAGFQLNPGDLLISLGTSDTVLMWLDEAHPALEGHIMVNPVAPKSFMGILCYKNGSLTRQRVRDQCAGASWDLFASLLDTTPRGNFGNIGTYFDLREILPPVVGDFKFNKNNDRVAKFSQEVEVRAVVEGQFLAKRVHAKRLGFSFGGRVFATGGASKNPGIIQVLADVFGASVYTLGKASANAACLGAAYLAFYGSHKKDDDALEFSDVVSNAGSFTLAAEPNRDAESVYGNMAERYRSLEQKIISLQAAKPS</sequence>
<dbReference type="Proteomes" id="UP000805193">
    <property type="component" value="Unassembled WGS sequence"/>
</dbReference>
<comment type="caution">
    <text evidence="1">The sequence shown here is derived from an EMBL/GenBank/DDBJ whole genome shotgun (WGS) entry which is preliminary data.</text>
</comment>